<dbReference type="EMBL" id="CAJHUC010002988">
    <property type="protein sequence ID" value="CAD7704966.1"/>
    <property type="molecule type" value="Genomic_DNA"/>
</dbReference>
<dbReference type="Proteomes" id="UP000708148">
    <property type="component" value="Unassembled WGS sequence"/>
</dbReference>
<feature type="domain" description="Protein kinase" evidence="4">
    <location>
        <begin position="323"/>
        <end position="623"/>
    </location>
</feature>
<name>A0A8S1JBL9_9CHLO</name>
<dbReference type="OrthoDB" id="4062651at2759"/>
<feature type="coiled-coil region" evidence="3">
    <location>
        <begin position="89"/>
        <end position="116"/>
    </location>
</feature>
<keyword evidence="3" id="KW-0175">Coiled coil</keyword>
<dbReference type="InterPro" id="IPR011009">
    <property type="entry name" value="Kinase-like_dom_sf"/>
</dbReference>
<dbReference type="InterPro" id="IPR054000">
    <property type="entry name" value="MLKL_N"/>
</dbReference>
<dbReference type="InterPro" id="IPR000719">
    <property type="entry name" value="Prot_kinase_dom"/>
</dbReference>
<evidence type="ECO:0000259" key="4">
    <source>
        <dbReference type="PROSITE" id="PS50011"/>
    </source>
</evidence>
<evidence type="ECO:0000256" key="1">
    <source>
        <dbReference type="ARBA" id="ARBA00022741"/>
    </source>
</evidence>
<dbReference type="Pfam" id="PF07714">
    <property type="entry name" value="PK_Tyr_Ser-Thr"/>
    <property type="match status" value="1"/>
</dbReference>
<evidence type="ECO:0000256" key="3">
    <source>
        <dbReference type="SAM" id="Coils"/>
    </source>
</evidence>
<dbReference type="AlphaFoldDB" id="A0A8S1JBL9"/>
<dbReference type="InterPro" id="IPR051681">
    <property type="entry name" value="Ser/Thr_Kinases-Pseudokinases"/>
</dbReference>
<comment type="caution">
    <text evidence="5">The sequence shown here is derived from an EMBL/GenBank/DDBJ whole genome shotgun (WGS) entry which is preliminary data.</text>
</comment>
<dbReference type="PANTHER" id="PTHR44329">
    <property type="entry name" value="SERINE/THREONINE-PROTEIN KINASE TNNI3K-RELATED"/>
    <property type="match status" value="1"/>
</dbReference>
<dbReference type="Gene3D" id="1.10.510.10">
    <property type="entry name" value="Transferase(Phosphotransferase) domain 1"/>
    <property type="match status" value="1"/>
</dbReference>
<reference evidence="5" key="1">
    <citation type="submission" date="2020-12" db="EMBL/GenBank/DDBJ databases">
        <authorList>
            <person name="Iha C."/>
        </authorList>
    </citation>
    <scope>NUCLEOTIDE SEQUENCE</scope>
</reference>
<keyword evidence="1" id="KW-0547">Nucleotide-binding</keyword>
<proteinExistence type="predicted"/>
<dbReference type="GO" id="GO:0004674">
    <property type="term" value="F:protein serine/threonine kinase activity"/>
    <property type="evidence" value="ECO:0007669"/>
    <property type="project" value="TreeGrafter"/>
</dbReference>
<dbReference type="GO" id="GO:0005524">
    <property type="term" value="F:ATP binding"/>
    <property type="evidence" value="ECO:0007669"/>
    <property type="project" value="UniProtKB-KW"/>
</dbReference>
<keyword evidence="2" id="KW-0067">ATP-binding</keyword>
<protein>
    <recommendedName>
        <fullName evidence="4">Protein kinase domain-containing protein</fullName>
    </recommendedName>
</protein>
<dbReference type="Pfam" id="PF22215">
    <property type="entry name" value="MLKL_N"/>
    <property type="match status" value="1"/>
</dbReference>
<evidence type="ECO:0000313" key="6">
    <source>
        <dbReference type="Proteomes" id="UP000708148"/>
    </source>
</evidence>
<dbReference type="InterPro" id="IPR001245">
    <property type="entry name" value="Ser-Thr/Tyr_kinase_cat_dom"/>
</dbReference>
<sequence length="627" mass="71032">MPSKQDFVHTAGFQVEAMAAIVDPALGVRGLFDLLLKPLRVLKRIFDVEEGASFLHGRAVVLIKTLEKIKHDIRLEGDGWRSVMPMDQLQGLEESLKEFAKKLEKAEHLVKRIQEYKGKVRMWIYAKGLKTSLEDSNQELDRVDQGLTQLRAFLGEAEASKNQQQANLLRRISWEGRPVAPVDISQDGLSEDLAQLSLADEECIRYNKKKLEFLQEQMAPLQQLENCIPPGPDCISPEAWTESMKHLKDTLKSAQKFISRHKRRFNLQTFYTTHYARKKIEHICEILKSIADEFKPFMDVLKDVEILEKIPFAAVVDDREDLAKKLSFVLKGDYCDLPPALKAEWEVAKREHEERVKKLKIINEAEIHWHGLIAGDSSEGTYKVEYYGSKATAKRMIQDGTVLELEDFAKFFTEAAIIESMSIQWVARLIGISLQGLMVVEGGEKDLMQWYRDLQSVDWKTKVRVMWEAAQGLKYVHDQEVIHRSVSSHSYHVFQGDTIKLTNFSSATEITEVKTLSHRRQAALPRWIAPEIYDGEPHSPLSDVFSFGVVMHEVAALSQPYGLNPTAVQLLQMKQSGSSPCIVPGDCPQALRDLMAQCCSTKPGARPTMAEVANCLSDVKTMLAEGP</sequence>
<dbReference type="PROSITE" id="PS50011">
    <property type="entry name" value="PROTEIN_KINASE_DOM"/>
    <property type="match status" value="1"/>
</dbReference>
<dbReference type="SUPFAM" id="SSF56112">
    <property type="entry name" value="Protein kinase-like (PK-like)"/>
    <property type="match status" value="1"/>
</dbReference>
<evidence type="ECO:0000256" key="2">
    <source>
        <dbReference type="ARBA" id="ARBA00022840"/>
    </source>
</evidence>
<accession>A0A8S1JBL9</accession>
<evidence type="ECO:0000313" key="5">
    <source>
        <dbReference type="EMBL" id="CAD7704966.1"/>
    </source>
</evidence>
<dbReference type="PANTHER" id="PTHR44329:SF298">
    <property type="entry name" value="MIXED LINEAGE KINASE DOMAIN-LIKE PROTEIN"/>
    <property type="match status" value="1"/>
</dbReference>
<gene>
    <name evidence="5" type="ORF">OSTQU699_LOCUS10321</name>
</gene>
<keyword evidence="6" id="KW-1185">Reference proteome</keyword>
<organism evidence="5 6">
    <name type="scientific">Ostreobium quekettii</name>
    <dbReference type="NCBI Taxonomy" id="121088"/>
    <lineage>
        <taxon>Eukaryota</taxon>
        <taxon>Viridiplantae</taxon>
        <taxon>Chlorophyta</taxon>
        <taxon>core chlorophytes</taxon>
        <taxon>Ulvophyceae</taxon>
        <taxon>TCBD clade</taxon>
        <taxon>Bryopsidales</taxon>
        <taxon>Ostreobineae</taxon>
        <taxon>Ostreobiaceae</taxon>
        <taxon>Ostreobium</taxon>
    </lineage>
</organism>